<gene>
    <name evidence="1" type="ORF">JFY71_04460</name>
</gene>
<dbReference type="Proteomes" id="UP000595814">
    <property type="component" value="Chromosome"/>
</dbReference>
<keyword evidence="2" id="KW-1185">Reference proteome</keyword>
<reference evidence="1 2" key="1">
    <citation type="journal article" date="2022" name="Int. J. Syst. Evol. Microbiol.">
        <title>Miniphocaeibacter halophilus sp. nov., an ammonium-tolerant acetate-producing bacterium isolated from a biogas system.</title>
        <authorList>
            <person name="Schnurer A."/>
            <person name="Singh A."/>
            <person name="Bi S."/>
            <person name="Qiao W."/>
            <person name="Westerholm M."/>
        </authorList>
    </citation>
    <scope>NUCLEOTIDE SEQUENCE [LARGE SCALE GENOMIC DNA]</scope>
    <source>
        <strain evidence="1 2">AMB_01</strain>
    </source>
</reference>
<accession>A0AC61MZ22</accession>
<name>A0AC61MZ22_9FIRM</name>
<sequence length="139" mass="16575">MKNTISKANIYENLFVKSIGKLKENIKTIDEMIKILMGKYYLEAYENRDFAIKVLENTNEKYGEENSLNLENIETYKLKFKNNFYFVGFNRNNNGIYVEGNEWLKKQLILLRGLNRDELSNIFLVGEYLYFKEEVYGYS</sequence>
<proteinExistence type="predicted"/>
<evidence type="ECO:0000313" key="1">
    <source>
        <dbReference type="EMBL" id="QQK08790.1"/>
    </source>
</evidence>
<evidence type="ECO:0000313" key="2">
    <source>
        <dbReference type="Proteomes" id="UP000595814"/>
    </source>
</evidence>
<protein>
    <submittedName>
        <fullName evidence="1">Uncharacterized protein</fullName>
    </submittedName>
</protein>
<dbReference type="EMBL" id="CP066744">
    <property type="protein sequence ID" value="QQK08790.1"/>
    <property type="molecule type" value="Genomic_DNA"/>
</dbReference>
<organism evidence="1 2">
    <name type="scientific">Miniphocaeibacter halophilus</name>
    <dbReference type="NCBI Taxonomy" id="2931922"/>
    <lineage>
        <taxon>Bacteria</taxon>
        <taxon>Bacillati</taxon>
        <taxon>Bacillota</taxon>
        <taxon>Tissierellia</taxon>
        <taxon>Tissierellales</taxon>
        <taxon>Peptoniphilaceae</taxon>
        <taxon>Miniphocaeibacter</taxon>
    </lineage>
</organism>